<comment type="caution">
    <text evidence="2">The sequence shown here is derived from an EMBL/GenBank/DDBJ whole genome shotgun (WGS) entry which is preliminary data.</text>
</comment>
<keyword evidence="1" id="KW-0812">Transmembrane</keyword>
<evidence type="ECO:0000313" key="3">
    <source>
        <dbReference type="Proteomes" id="UP000285379"/>
    </source>
</evidence>
<evidence type="ECO:0000256" key="1">
    <source>
        <dbReference type="SAM" id="Phobius"/>
    </source>
</evidence>
<name>A0A412VGF0_PHOVU</name>
<keyword evidence="1" id="KW-0472">Membrane</keyword>
<accession>A0A412VGF0</accession>
<feature type="transmembrane region" description="Helical" evidence="1">
    <location>
        <begin position="54"/>
        <end position="72"/>
    </location>
</feature>
<gene>
    <name evidence="2" type="ORF">DWW27_17930</name>
</gene>
<organism evidence="2 3">
    <name type="scientific">Phocaeicola vulgatus</name>
    <name type="common">Bacteroides vulgatus</name>
    <dbReference type="NCBI Taxonomy" id="821"/>
    <lineage>
        <taxon>Bacteria</taxon>
        <taxon>Pseudomonadati</taxon>
        <taxon>Bacteroidota</taxon>
        <taxon>Bacteroidia</taxon>
        <taxon>Bacteroidales</taxon>
        <taxon>Bacteroidaceae</taxon>
        <taxon>Phocaeicola</taxon>
    </lineage>
</organism>
<feature type="transmembrane region" description="Helical" evidence="1">
    <location>
        <begin position="99"/>
        <end position="119"/>
    </location>
</feature>
<reference evidence="2 3" key="1">
    <citation type="submission" date="2018-08" db="EMBL/GenBank/DDBJ databases">
        <title>A genome reference for cultivated species of the human gut microbiota.</title>
        <authorList>
            <person name="Zou Y."/>
            <person name="Xue W."/>
            <person name="Luo G."/>
        </authorList>
    </citation>
    <scope>NUCLEOTIDE SEQUENCE [LARGE SCALE GENOMIC DNA]</scope>
    <source>
        <strain evidence="2 3">AF14-8</strain>
    </source>
</reference>
<feature type="transmembrane region" description="Helical" evidence="1">
    <location>
        <begin position="26"/>
        <end position="47"/>
    </location>
</feature>
<sequence length="120" mass="14004">MKIYKEKNTINKDRIMDLGQLFKVDYWWKLVLLCGILLSAAAMIFDIQFIERRYVLGLGLGMTFIGIGYWKAKYVAHEFVPGGMFKYDVFKHDWVTKSIIGVGIIISLYFFIRILILLVV</sequence>
<dbReference type="Proteomes" id="UP000285379">
    <property type="component" value="Unassembled WGS sequence"/>
</dbReference>
<proteinExistence type="predicted"/>
<evidence type="ECO:0008006" key="4">
    <source>
        <dbReference type="Google" id="ProtNLM"/>
    </source>
</evidence>
<protein>
    <recommendedName>
        <fullName evidence="4">Transmembrane protein</fullName>
    </recommendedName>
</protein>
<keyword evidence="1" id="KW-1133">Transmembrane helix</keyword>
<dbReference type="AlphaFoldDB" id="A0A412VGF0"/>
<dbReference type="EMBL" id="QRYT01000053">
    <property type="protein sequence ID" value="RGV04900.1"/>
    <property type="molecule type" value="Genomic_DNA"/>
</dbReference>
<evidence type="ECO:0000313" key="2">
    <source>
        <dbReference type="EMBL" id="RGV04900.1"/>
    </source>
</evidence>